<accession>K9Z2S2</accession>
<keyword evidence="3" id="KW-1185">Reference proteome</keyword>
<dbReference type="RefSeq" id="WP_015218399.1">
    <property type="nucleotide sequence ID" value="NC_019776.1"/>
</dbReference>
<organism evidence="2 3">
    <name type="scientific">Cyanobacterium aponinum (strain PCC 10605)</name>
    <dbReference type="NCBI Taxonomy" id="755178"/>
    <lineage>
        <taxon>Bacteria</taxon>
        <taxon>Bacillati</taxon>
        <taxon>Cyanobacteriota</taxon>
        <taxon>Cyanophyceae</taxon>
        <taxon>Oscillatoriophycideae</taxon>
        <taxon>Chroococcales</taxon>
        <taxon>Geminocystaceae</taxon>
        <taxon>Cyanobacterium</taxon>
    </lineage>
</organism>
<keyword evidence="1" id="KW-0812">Transmembrane</keyword>
<feature type="transmembrane region" description="Helical" evidence="1">
    <location>
        <begin position="823"/>
        <end position="848"/>
    </location>
</feature>
<sequence length="870" mass="99312" precursor="true">MLFSTSKSFLRFFSKNLIKFVSYLLIVCFYLNTSTVYALELNAEASSNTQETELLISQCQNLEKEDIYPKLKSIVSGSIQEGKELDIDKLVKEQWNKLKIDETIDQAVSQATKKLQEEKTWLKKLTSNFNKSQAQELIEEVFKLAFEENQALKKSFAQLSEDIADSFSKKLEKQIYYSTEQGVECLVKYLGNKYPQSIVAQVTEETNKVQDIKQDRIKNLEVTENLVSSEKFAIGGVALIITTQVVRKFGKQITRRILGGIAERIAGRFAFLLAPGVGEIVGGSLIISDTAWTLIEASRNGPLPEIAKQLKAPETKNSIKDETKGIIKDILKPETVEAISTQIASDIYQQWQDFARKYQKLLSLISNSAPSTLVNKIDDLVRDYSLDEIVSLVDKSSYNMSQREIIEAIENGTLEKGLSIPSPYWEILTLNDDKKKYNLIYLTDYADVAGKDLGKVINLELYKLIDPKSITPSLLHELLSLQDNTIICKLANLDIASLKILFNTIPKNDLALISSQNDRSYLTRLANYLNQSTQEEKNKMIALLLDNPQNSINKKFILQDLVNSADIKKLFKFWEKVYSINLLSFTPDISQKYLSIVGQYLNKFSQDEDNKLISLLLNDKQVINEKFVLNDLAKSADMKKSLDFWQTIYDSKLINFNSDFNIDYLSKISSLANQISNAQQKKLINLLLDNNRKISINFILNDLTTNSENINDSIYLWQKLFKSELITFSQDFQYEYLIDVENYISRLTNDDKKIFIKFLSDYSSLLKDKDTLNSIVNSSNVQKAINYWKNNNTFWGKVFIPIKEIITGEIPLRLIADNYGISIYKLLIVSVLALLVLLTIIYFLLIIFNPINLIKLGLSKINSKKNKEGK</sequence>
<dbReference type="eggNOG" id="ENOG5032R6V">
    <property type="taxonomic scope" value="Bacteria"/>
</dbReference>
<dbReference type="KEGG" id="can:Cyan10605_0526"/>
<dbReference type="OrthoDB" id="7928177at2"/>
<gene>
    <name evidence="2" type="ordered locus">Cyan10605_0526</name>
</gene>
<dbReference type="HOGENOM" id="CLU_329758_0_0_3"/>
<keyword evidence="1" id="KW-0472">Membrane</keyword>
<reference evidence="3" key="1">
    <citation type="journal article" date="2013" name="Proc. Natl. Acad. Sci. U.S.A.">
        <title>Improving the coverage of the cyanobacterial phylum using diversity-driven genome sequencing.</title>
        <authorList>
            <person name="Shih P.M."/>
            <person name="Wu D."/>
            <person name="Latifi A."/>
            <person name="Axen S.D."/>
            <person name="Fewer D.P."/>
            <person name="Talla E."/>
            <person name="Calteau A."/>
            <person name="Cai F."/>
            <person name="Tandeau de Marsac N."/>
            <person name="Rippka R."/>
            <person name="Herdman M."/>
            <person name="Sivonen K."/>
            <person name="Coursin T."/>
            <person name="Laurent T."/>
            <person name="Goodwin L."/>
            <person name="Nolan M."/>
            <person name="Davenport K.W."/>
            <person name="Han C.S."/>
            <person name="Rubin E.M."/>
            <person name="Eisen J.A."/>
            <person name="Woyke T."/>
            <person name="Gugger M."/>
            <person name="Kerfeld C.A."/>
        </authorList>
    </citation>
    <scope>NUCLEOTIDE SEQUENCE [LARGE SCALE GENOMIC DNA]</scope>
    <source>
        <strain evidence="3">PCC 10605</strain>
    </source>
</reference>
<protein>
    <submittedName>
        <fullName evidence="2">Uncharacterized protein</fullName>
    </submittedName>
</protein>
<name>K9Z2S2_CYAAP</name>
<dbReference type="AlphaFoldDB" id="K9Z2S2"/>
<evidence type="ECO:0000313" key="2">
    <source>
        <dbReference type="EMBL" id="AFZ52668.1"/>
    </source>
</evidence>
<evidence type="ECO:0000256" key="1">
    <source>
        <dbReference type="SAM" id="Phobius"/>
    </source>
</evidence>
<evidence type="ECO:0000313" key="3">
    <source>
        <dbReference type="Proteomes" id="UP000010480"/>
    </source>
</evidence>
<proteinExistence type="predicted"/>
<keyword evidence="1" id="KW-1133">Transmembrane helix</keyword>
<dbReference type="STRING" id="755178.Cyan10605_0526"/>
<dbReference type="EMBL" id="CP003947">
    <property type="protein sequence ID" value="AFZ52668.1"/>
    <property type="molecule type" value="Genomic_DNA"/>
</dbReference>
<dbReference type="Proteomes" id="UP000010480">
    <property type="component" value="Chromosome"/>
</dbReference>